<dbReference type="InterPro" id="IPR049900">
    <property type="entry name" value="PKS_mFAS_DH"/>
</dbReference>
<dbReference type="InterPro" id="IPR049551">
    <property type="entry name" value="PKS_DH_C"/>
</dbReference>
<evidence type="ECO:0000313" key="11">
    <source>
        <dbReference type="Proteomes" id="UP000248423"/>
    </source>
</evidence>
<dbReference type="Gene3D" id="1.10.1200.10">
    <property type="entry name" value="ACP-like"/>
    <property type="match status" value="1"/>
</dbReference>
<feature type="active site" description="Proton donor; for dehydratase activity" evidence="7">
    <location>
        <position position="599"/>
    </location>
</feature>
<keyword evidence="5" id="KW-0511">Multifunctional enzyme</keyword>
<dbReference type="InterPro" id="IPR050091">
    <property type="entry name" value="PKS_NRPS_Biosynth_Enz"/>
</dbReference>
<dbReference type="GO" id="GO:0016491">
    <property type="term" value="F:oxidoreductase activity"/>
    <property type="evidence" value="ECO:0007669"/>
    <property type="project" value="InterPro"/>
</dbReference>
<gene>
    <name evidence="10" type="ORF">BO78DRAFT_429440</name>
</gene>
<dbReference type="SUPFAM" id="SSF51735">
    <property type="entry name" value="NAD(P)-binding Rossmann-fold domains"/>
    <property type="match status" value="2"/>
</dbReference>
<protein>
    <submittedName>
        <fullName evidence="10">Uncharacterized protein</fullName>
    </submittedName>
</protein>
<sequence>MGRELLVYPAFKESLGYADDLLLHSTDALLEDAAVAQPLCTVLQVALTDLLTQWNIVPKAVIGHSSGEIAAAYCARAISRETAYRVAYYRGVVASKLSHAQCRKGAMLAVALSMADIQPILDLIANVHGPNRVVIGCINSPQNITLTGDEDCIKFLQTQLDKENVFTRKLPVPVAYHSPHMQDVADEYLGDLQDIDAKPLLAVGHSAPPLMFSSVTGQHIEPRELRKPEYWVRNLTSPVQFAPALISLGNNLARESPERTETSPIILIEVGPRGALRRPVEESVAAAESPFKDASYDMTLQNRTHAIRSMLELVGRLHCRQLPLDLNTVNSSWDPPSPGKTLVDLPPYPFNHSRSYWLESQISQNYRFGRFPRHELLGVRTPDWNPLEAKWRHIIRASELPWIKDHAFNGTELYPAAGIMVMALEAARQMADPGLPPVTGYSLESVSFHRALLVNLSSEGVEVQFHLRPESKVRLDSRVSDRNTFTLYQQCAGEWIEISRSTIVTHYGNDEREPQHSEALRQAWLDGLQRCRQTISSSHVYDNLADYGFGFGPTFQGLQDVHYNMDREATAIINLGQWNEKVKHSDLTQDHLIHPTALDALMQTTAVAESRATWTPLRTMVPTQIGRFWISNQLLAHTPGQFLRSFTTAPFRGYRETSFTVIAYDNSTQKCQILFEGYRSTAVTSLRPTGPEAFRVGFDLEWRPDVDLLTPGQAATICTSALTAADQMELVCLHYLDRALREVDCGKLNVKAPHMLRYIHWLRNQVATYEASHLTFQGECEKPALNDTAYFDRLTAALGESPGMQLYNDVGSKLTRVLGGEIDPLEILYGDGGLAEGFYRDSTFAANYKKAAAYINLLVHKEPQIEILEVGAGTGGSTAVILDHLAARSWCGTYTYTDVSPGFFPKAADQFHRHASHLEFKVLDIEKDPTVQEFKLHKYDVVVASSVLHATRSMEITLRNVHQLLKPGGKLILIEPCNLNAVRIPFVFGLLPGWWLGSEDSRSAGPLLSEQSWDGVLRQTGFDGNGICLRDFPGHQHTMSLIITTAIPPERQILPPSTQNIIILVPNESAREHPLVSQLKGRFAGAGPGSVVVYEHLRSSDVNEAYCISLMELANPFLLTVDSSGWGRLKPLVRSVSAIIWVTRGRESDPSLALASGLGRTLLSEFPRLQFIDLALQASCSDPTAANHIQAVIRQSLVPGALDQKEHEYEERHRILHINRIVEAEHLNTYLSPRLAVQHPQPRILGALGNASLHLSIREPGLLITLYFQEIRDLSEVALAEDEVEVEVKAIGLTHVDCLIALGQIPANCLGMELSGIFCRLGRDAAASHVRIKFSSLLQIPNDLSFPAAAAVPVGFCLAHYALFATARCLPGETVLIHSGASGVGQAAIQLALLFGASIYTTIGSAQERDPLCRLYSVSQDCVYVARDLAFVPEVKARGGVDILLNFLAGEGLRQSVGCLRAFGRIVDLSLSHRRTSAETASLPQMPPNLIYATLDLQAVLADTQRAQLVTDMISAVQPSLAAGRIQPPSPIDAFSASAVEEAFHSWQDRTAPGKVVIEFHENDAVPVVPSPDPTYAFRPDSSYVIVGGLGGLGRSTARWMAGRDAQYLILLGRSGAENPVAPALIQELEVHGVQVAAPALRYCRLCLRSEDAFKAPWYYDLFETTTVDDYLPTIHSKTIGSWNLHRLLPSGPNALDFFILLASASGIIGTRGQCNYAAANTYMDALARYRACSCIRHPAQVVTGLEVPAYLLQTTTSSAREYSSAREWMRWVPRPLFRQLTAHTRRAGVAQQQGTSPPEGDAETEEVVDFPTAFQAVDYSRPAAARIVATALQRKLARALRMPPDDIELQKLVHAYGVDSLVAVELRYWLGKELQADISVFELMAMSSVVELSVCIVDRSALLRIGDDGGDEAVA</sequence>
<dbReference type="GO" id="GO:0031177">
    <property type="term" value="F:phosphopantetheine binding"/>
    <property type="evidence" value="ECO:0007669"/>
    <property type="project" value="InterPro"/>
</dbReference>
<dbReference type="CDD" id="cd05195">
    <property type="entry name" value="enoyl_red"/>
    <property type="match status" value="1"/>
</dbReference>
<dbReference type="InterPro" id="IPR011032">
    <property type="entry name" value="GroES-like_sf"/>
</dbReference>
<dbReference type="Gene3D" id="3.40.366.10">
    <property type="entry name" value="Malonyl-Coenzyme A Acyl Carrier Protein, domain 2"/>
    <property type="match status" value="1"/>
</dbReference>
<dbReference type="InterPro" id="IPR057326">
    <property type="entry name" value="KR_dom"/>
</dbReference>
<dbReference type="InterPro" id="IPR036736">
    <property type="entry name" value="ACP-like_sf"/>
</dbReference>
<feature type="region of interest" description="C-terminal hotdog fold" evidence="7">
    <location>
        <begin position="532"/>
        <end position="689"/>
    </location>
</feature>
<dbReference type="Proteomes" id="UP000248423">
    <property type="component" value="Unassembled WGS sequence"/>
</dbReference>
<dbReference type="Pfam" id="PF08659">
    <property type="entry name" value="KR"/>
    <property type="match status" value="2"/>
</dbReference>
<dbReference type="InterPro" id="IPR013217">
    <property type="entry name" value="Methyltransf_12"/>
</dbReference>
<evidence type="ECO:0000259" key="8">
    <source>
        <dbReference type="PROSITE" id="PS50075"/>
    </source>
</evidence>
<feature type="domain" description="Carrier" evidence="8">
    <location>
        <begin position="1824"/>
        <end position="1901"/>
    </location>
</feature>
<name>A0A319ESE0_ASPSB</name>
<dbReference type="Gene3D" id="3.90.180.10">
    <property type="entry name" value="Medium-chain alcohol dehydrogenases, catalytic domain"/>
    <property type="match status" value="1"/>
</dbReference>
<proteinExistence type="predicted"/>
<feature type="region of interest" description="N-terminal hotdog fold" evidence="7">
    <location>
        <begin position="374"/>
        <end position="510"/>
    </location>
</feature>
<dbReference type="OrthoDB" id="4510389at2759"/>
<dbReference type="InterPro" id="IPR009081">
    <property type="entry name" value="PP-bd_ACP"/>
</dbReference>
<feature type="active site" description="Proton acceptor; for dehydratase activity" evidence="7">
    <location>
        <position position="406"/>
    </location>
</feature>
<dbReference type="SMART" id="SM00826">
    <property type="entry name" value="PKS_DH"/>
    <property type="match status" value="1"/>
</dbReference>
<dbReference type="Pfam" id="PF08242">
    <property type="entry name" value="Methyltransf_12"/>
    <property type="match status" value="1"/>
</dbReference>
<dbReference type="SMART" id="SM00829">
    <property type="entry name" value="PKS_ER"/>
    <property type="match status" value="1"/>
</dbReference>
<feature type="domain" description="PKS/mFAS DH" evidence="9">
    <location>
        <begin position="374"/>
        <end position="689"/>
    </location>
</feature>
<dbReference type="STRING" id="1448318.A0A319ESE0"/>
<dbReference type="Pfam" id="PF21089">
    <property type="entry name" value="PKS_DH_N"/>
    <property type="match status" value="1"/>
</dbReference>
<keyword evidence="11" id="KW-1185">Reference proteome</keyword>
<evidence type="ECO:0000256" key="2">
    <source>
        <dbReference type="ARBA" id="ARBA00022553"/>
    </source>
</evidence>
<dbReference type="SUPFAM" id="SSF47336">
    <property type="entry name" value="ACP-like"/>
    <property type="match status" value="1"/>
</dbReference>
<keyword evidence="6" id="KW-0012">Acyltransferase</keyword>
<dbReference type="InterPro" id="IPR049552">
    <property type="entry name" value="PKS_DH_N"/>
</dbReference>
<dbReference type="Pfam" id="PF00698">
    <property type="entry name" value="Acyl_transf_1"/>
    <property type="match status" value="1"/>
</dbReference>
<dbReference type="GO" id="GO:0044550">
    <property type="term" value="P:secondary metabolite biosynthetic process"/>
    <property type="evidence" value="ECO:0007669"/>
    <property type="project" value="TreeGrafter"/>
</dbReference>
<dbReference type="InterPro" id="IPR014043">
    <property type="entry name" value="Acyl_transferase_dom"/>
</dbReference>
<organism evidence="10 11">
    <name type="scientific">Aspergillus sclerotiicarbonarius (strain CBS 121057 / IBT 28362)</name>
    <dbReference type="NCBI Taxonomy" id="1448318"/>
    <lineage>
        <taxon>Eukaryota</taxon>
        <taxon>Fungi</taxon>
        <taxon>Dikarya</taxon>
        <taxon>Ascomycota</taxon>
        <taxon>Pezizomycotina</taxon>
        <taxon>Eurotiomycetes</taxon>
        <taxon>Eurotiomycetidae</taxon>
        <taxon>Eurotiales</taxon>
        <taxon>Aspergillaceae</taxon>
        <taxon>Aspergillus</taxon>
        <taxon>Aspergillus subgen. Circumdati</taxon>
    </lineage>
</organism>
<dbReference type="InterPro" id="IPR020843">
    <property type="entry name" value="ER"/>
</dbReference>
<dbReference type="Gene3D" id="3.40.50.720">
    <property type="entry name" value="NAD(P)-binding Rossmann-like Domain"/>
    <property type="match status" value="2"/>
</dbReference>
<dbReference type="InterPro" id="IPR036291">
    <property type="entry name" value="NAD(P)-bd_dom_sf"/>
</dbReference>
<evidence type="ECO:0000256" key="4">
    <source>
        <dbReference type="ARBA" id="ARBA00022857"/>
    </source>
</evidence>
<dbReference type="SMART" id="SM00827">
    <property type="entry name" value="PKS_AT"/>
    <property type="match status" value="1"/>
</dbReference>
<dbReference type="PANTHER" id="PTHR43775">
    <property type="entry name" value="FATTY ACID SYNTHASE"/>
    <property type="match status" value="1"/>
</dbReference>
<dbReference type="InterPro" id="IPR029063">
    <property type="entry name" value="SAM-dependent_MTases_sf"/>
</dbReference>
<dbReference type="InterPro" id="IPR016036">
    <property type="entry name" value="Malonyl_transacylase_ACP-bd"/>
</dbReference>
<evidence type="ECO:0000256" key="5">
    <source>
        <dbReference type="ARBA" id="ARBA00023268"/>
    </source>
</evidence>
<dbReference type="Gene3D" id="3.40.50.150">
    <property type="entry name" value="Vaccinia Virus protein VP39"/>
    <property type="match status" value="1"/>
</dbReference>
<evidence type="ECO:0000256" key="6">
    <source>
        <dbReference type="ARBA" id="ARBA00023315"/>
    </source>
</evidence>
<dbReference type="VEuPathDB" id="FungiDB:BO78DRAFT_429440"/>
<dbReference type="PROSITE" id="PS50075">
    <property type="entry name" value="CARRIER"/>
    <property type="match status" value="1"/>
</dbReference>
<dbReference type="Pfam" id="PF23297">
    <property type="entry name" value="ACP_SdgA_C"/>
    <property type="match status" value="1"/>
</dbReference>
<reference evidence="10 11" key="1">
    <citation type="submission" date="2018-02" db="EMBL/GenBank/DDBJ databases">
        <title>The genomes of Aspergillus section Nigri reveals drivers in fungal speciation.</title>
        <authorList>
            <consortium name="DOE Joint Genome Institute"/>
            <person name="Vesth T.C."/>
            <person name="Nybo J."/>
            <person name="Theobald S."/>
            <person name="Brandl J."/>
            <person name="Frisvad J.C."/>
            <person name="Nielsen K.F."/>
            <person name="Lyhne E.K."/>
            <person name="Kogle M.E."/>
            <person name="Kuo A."/>
            <person name="Riley R."/>
            <person name="Clum A."/>
            <person name="Nolan M."/>
            <person name="Lipzen A."/>
            <person name="Salamov A."/>
            <person name="Henrissat B."/>
            <person name="Wiebenga A."/>
            <person name="De vries R.P."/>
            <person name="Grigoriev I.V."/>
            <person name="Mortensen U.H."/>
            <person name="Andersen M.R."/>
            <person name="Baker S.E."/>
        </authorList>
    </citation>
    <scope>NUCLEOTIDE SEQUENCE [LARGE SCALE GENOMIC DNA]</scope>
    <source>
        <strain evidence="10 11">CBS 121057</strain>
    </source>
</reference>
<keyword evidence="3" id="KW-0808">Transferase</keyword>
<dbReference type="SUPFAM" id="SSF52151">
    <property type="entry name" value="FabD/lysophospholipase-like"/>
    <property type="match status" value="1"/>
</dbReference>
<dbReference type="InterPro" id="IPR016035">
    <property type="entry name" value="Acyl_Trfase/lysoPLipase"/>
</dbReference>
<dbReference type="PANTHER" id="PTHR43775:SF29">
    <property type="entry name" value="ASPERFURANONE POLYKETIDE SYNTHASE AFOG-RELATED"/>
    <property type="match status" value="1"/>
</dbReference>
<evidence type="ECO:0000259" key="9">
    <source>
        <dbReference type="PROSITE" id="PS52019"/>
    </source>
</evidence>
<dbReference type="SMART" id="SM00822">
    <property type="entry name" value="PKS_KR"/>
    <property type="match status" value="1"/>
</dbReference>
<evidence type="ECO:0000256" key="3">
    <source>
        <dbReference type="ARBA" id="ARBA00022679"/>
    </source>
</evidence>
<evidence type="ECO:0000256" key="7">
    <source>
        <dbReference type="PROSITE-ProRule" id="PRU01363"/>
    </source>
</evidence>
<keyword evidence="1" id="KW-0596">Phosphopantetheine</keyword>
<dbReference type="InterPro" id="IPR001227">
    <property type="entry name" value="Ac_transferase_dom_sf"/>
</dbReference>
<dbReference type="Pfam" id="PF14765">
    <property type="entry name" value="PS-DH"/>
    <property type="match status" value="1"/>
</dbReference>
<evidence type="ECO:0000313" key="10">
    <source>
        <dbReference type="EMBL" id="PYI06694.1"/>
    </source>
</evidence>
<dbReference type="Gene3D" id="3.10.129.110">
    <property type="entry name" value="Polyketide synthase dehydratase"/>
    <property type="match status" value="1"/>
</dbReference>
<dbReference type="SUPFAM" id="SSF55048">
    <property type="entry name" value="Probable ACP-binding domain of malonyl-CoA ACP transacylase"/>
    <property type="match status" value="1"/>
</dbReference>
<keyword evidence="2" id="KW-0597">Phosphoprotein</keyword>
<dbReference type="InterPro" id="IPR042104">
    <property type="entry name" value="PKS_dehydratase_sf"/>
</dbReference>
<dbReference type="EMBL" id="KZ826347">
    <property type="protein sequence ID" value="PYI06694.1"/>
    <property type="molecule type" value="Genomic_DNA"/>
</dbReference>
<dbReference type="CDD" id="cd02440">
    <property type="entry name" value="AdoMet_MTases"/>
    <property type="match status" value="1"/>
</dbReference>
<dbReference type="PROSITE" id="PS52019">
    <property type="entry name" value="PKS_MFAS_DH"/>
    <property type="match status" value="1"/>
</dbReference>
<evidence type="ECO:0000256" key="1">
    <source>
        <dbReference type="ARBA" id="ARBA00022450"/>
    </source>
</evidence>
<dbReference type="InterPro" id="IPR020806">
    <property type="entry name" value="PKS_PP-bd"/>
</dbReference>
<dbReference type="SMART" id="SM00823">
    <property type="entry name" value="PKS_PP"/>
    <property type="match status" value="1"/>
</dbReference>
<dbReference type="InterPro" id="IPR013968">
    <property type="entry name" value="PKS_KR"/>
</dbReference>
<accession>A0A319ESE0</accession>
<dbReference type="SUPFAM" id="SSF50129">
    <property type="entry name" value="GroES-like"/>
    <property type="match status" value="1"/>
</dbReference>
<dbReference type="InterPro" id="IPR020807">
    <property type="entry name" value="PKS_DH"/>
</dbReference>
<dbReference type="GO" id="GO:0004312">
    <property type="term" value="F:fatty acid synthase activity"/>
    <property type="evidence" value="ECO:0007669"/>
    <property type="project" value="TreeGrafter"/>
</dbReference>
<dbReference type="SUPFAM" id="SSF53335">
    <property type="entry name" value="S-adenosyl-L-methionine-dependent methyltransferases"/>
    <property type="match status" value="1"/>
</dbReference>
<keyword evidence="4" id="KW-0521">NADP</keyword>
<dbReference type="GO" id="GO:0006633">
    <property type="term" value="P:fatty acid biosynthetic process"/>
    <property type="evidence" value="ECO:0007669"/>
    <property type="project" value="TreeGrafter"/>
</dbReference>